<dbReference type="EMBL" id="FPBK01000006">
    <property type="protein sequence ID" value="SFU54297.1"/>
    <property type="molecule type" value="Genomic_DNA"/>
</dbReference>
<sequence>MAINKDNIIVEGASGKFGKKLVFRQRGVLTIMSKAPKKTTKAPTTAQIEQRELFGEASIYAKSVIANPELKAIYQAKATGNQSAYNVAFKDYLTAPTCEFELSGYTGAIGDIIKLKIKDVIEVTNAVVSMYDAEGVLLEEGNAIQQDNLLWWNYTTTTENASLPGTRIVVKLTSFPGNVYEYVAIIE</sequence>
<reference evidence="1 2" key="1">
    <citation type="submission" date="2016-10" db="EMBL/GenBank/DDBJ databases">
        <authorList>
            <person name="de Groot N.N."/>
        </authorList>
    </citation>
    <scope>NUCLEOTIDE SEQUENCE [LARGE SCALE GENOMIC DNA]</scope>
    <source>
        <strain evidence="1 2">CGMCC 1.12333</strain>
    </source>
</reference>
<proteinExistence type="predicted"/>
<dbReference type="AlphaFoldDB" id="A0A1I7H0U5"/>
<dbReference type="OrthoDB" id="880927at2"/>
<keyword evidence="2" id="KW-1185">Reference proteome</keyword>
<accession>A0A1I7H0U5</accession>
<evidence type="ECO:0000313" key="2">
    <source>
        <dbReference type="Proteomes" id="UP000199138"/>
    </source>
</evidence>
<protein>
    <submittedName>
        <fullName evidence="1">Uncharacterized protein</fullName>
    </submittedName>
</protein>
<name>A0A1I7H0U5_9FLAO</name>
<gene>
    <name evidence="1" type="ORF">SAMN05216480_106168</name>
</gene>
<organism evidence="1 2">
    <name type="scientific">Pustulibacterium marinum</name>
    <dbReference type="NCBI Taxonomy" id="1224947"/>
    <lineage>
        <taxon>Bacteria</taxon>
        <taxon>Pseudomonadati</taxon>
        <taxon>Bacteroidota</taxon>
        <taxon>Flavobacteriia</taxon>
        <taxon>Flavobacteriales</taxon>
        <taxon>Flavobacteriaceae</taxon>
        <taxon>Pustulibacterium</taxon>
    </lineage>
</organism>
<dbReference type="RefSeq" id="WP_093025057.1">
    <property type="nucleotide sequence ID" value="NZ_FPBK01000006.1"/>
</dbReference>
<evidence type="ECO:0000313" key="1">
    <source>
        <dbReference type="EMBL" id="SFU54297.1"/>
    </source>
</evidence>
<dbReference type="Proteomes" id="UP000199138">
    <property type="component" value="Unassembled WGS sequence"/>
</dbReference>